<dbReference type="GO" id="GO:0030247">
    <property type="term" value="F:polysaccharide binding"/>
    <property type="evidence" value="ECO:0007669"/>
    <property type="project" value="InterPro"/>
</dbReference>
<evidence type="ECO:0000256" key="3">
    <source>
        <dbReference type="ARBA" id="ARBA00012663"/>
    </source>
</evidence>
<evidence type="ECO:0000256" key="8">
    <source>
        <dbReference type="PIRSR" id="PIRSR625705-1"/>
    </source>
</evidence>
<dbReference type="Gene3D" id="3.30.379.10">
    <property type="entry name" value="Chitobiase/beta-hexosaminidase domain 2-like"/>
    <property type="match status" value="1"/>
</dbReference>
<dbReference type="PANTHER" id="PTHR22600:SF57">
    <property type="entry name" value="BETA-N-ACETYLHEXOSAMINIDASE"/>
    <property type="match status" value="1"/>
</dbReference>
<reference evidence="11" key="2">
    <citation type="submission" date="2008-04" db="EMBL/GenBank/DDBJ databases">
        <title>Draft genome sequence of Providencia stuartii(ATCC 25827).</title>
        <authorList>
            <person name="Sudarsanam P."/>
            <person name="Ley R."/>
            <person name="Guruge J."/>
            <person name="Turnbaugh P.J."/>
            <person name="Mahowald M."/>
            <person name="Liep D."/>
            <person name="Gordon J."/>
        </authorList>
    </citation>
    <scope>NUCLEOTIDE SEQUENCE [LARGE SCALE GENOMIC DNA]</scope>
    <source>
        <strain evidence="11">ATCC 25827</strain>
    </source>
</reference>
<sequence>MVDFEFNIEVTMKKNYLSPLALFISATLFSTAVNAEQSSAQVVDALSDIDVKINVLDNQAGEHGTHCAALGADWAACNRVDITLTNGDTAIESNDWALYFHSIRQILKQDNPQFKITHITGDLHKITPTEQFKGIKAHEKVVLPLTGEYWQVSYSDFMPRWYATSGDASPRNLKSTDTQDPTTFVTPFELKNWKRTDADNNLLMTPENRYQKNLAMKPLSEQQLRGQILPTPFDISLQSEDVDLSKGVKLQLNGLTKGELAVIEQHLQLSKLKQNSHGFPIEGKIAPKQFSTEDQVSGAYKLVITPQRAEIISYDRIGLFYGVGSLLSAVTEGDTPKVAAMVVNDKPRMEYRGVFLDVGRNFHSKQVVMRLIDQMSRYKLNKFHFHLTDDEGWRIEIPGLPELTEVGSQRCHDLTEQKCLLPQLGSGADNNNMGSGYFTRDDYIEILRYAKDRNIEVIPEIDMPAHARAAVVAMEARYNKLSAAGDEQGANEYRLVDPSDTSITTSVQFYDKRSYLNPCLDSSQNFVNKVVSEVMQMHDEAGVPLKTWHFGGDEAKNIRLGAGFQDKRGPIEPGKGIIDKQREDKPWAKSKACQALIQQGDVSDFDHLSSHFAKQVSKSLQQKGVTTMQAWQDGLKDASSAKDFATDNVRVNFWDTLYWGGFDSANDWANKGYQVVISNPDYVYFDMPYEVNPSESGYYWATRASDEQKVFAFAPNNLPQNAETSVDRDGNPFSAKSDKPWPGVYGLSGQLWSEAVRTDDKVEYMLFPRILPLAERAWHKAQWENDYQSGREYIGGKTQYVSQQKLADDWNRFATIVGQKELRRLDRAGVAYRIPVPGAKIENGVLLANISYPSLIIEYALVDSDNWQVYSADNPPKVNGNVKIRAKSPDGARASRVEIVTQK</sequence>
<dbReference type="AlphaFoldDB" id="A0AA86YJU9"/>
<dbReference type="Gene3D" id="2.60.40.10">
    <property type="entry name" value="Immunoglobulins"/>
    <property type="match status" value="1"/>
</dbReference>
<dbReference type="InterPro" id="IPR004867">
    <property type="entry name" value="CHB_C_dom"/>
</dbReference>
<dbReference type="Pfam" id="PF00728">
    <property type="entry name" value="Glyco_hydro_20"/>
    <property type="match status" value="1"/>
</dbReference>
<dbReference type="SUPFAM" id="SSF55545">
    <property type="entry name" value="beta-N-acetylhexosaminidase-like domain"/>
    <property type="match status" value="1"/>
</dbReference>
<evidence type="ECO:0000313" key="11">
    <source>
        <dbReference type="Proteomes" id="UP000004506"/>
    </source>
</evidence>
<evidence type="ECO:0000256" key="2">
    <source>
        <dbReference type="ARBA" id="ARBA00006285"/>
    </source>
</evidence>
<dbReference type="InterPro" id="IPR029018">
    <property type="entry name" value="Hex-like_dom2"/>
</dbReference>
<dbReference type="InterPro" id="IPR008965">
    <property type="entry name" value="CBM2/CBM3_carb-bd_dom_sf"/>
</dbReference>
<feature type="domain" description="Chitobiase/beta-hexosaminidases N-terminal" evidence="9">
    <location>
        <begin position="47"/>
        <end position="208"/>
    </location>
</feature>
<dbReference type="EC" id="3.2.1.52" evidence="3"/>
<comment type="similarity">
    <text evidence="2">Belongs to the glycosyl hydrolase 20 family.</text>
</comment>
<dbReference type="InterPro" id="IPR015883">
    <property type="entry name" value="Glyco_hydro_20_cat"/>
</dbReference>
<dbReference type="GO" id="GO:0005975">
    <property type="term" value="P:carbohydrate metabolic process"/>
    <property type="evidence" value="ECO:0007669"/>
    <property type="project" value="InterPro"/>
</dbReference>
<accession>A0AA86YJU9</accession>
<evidence type="ECO:0000256" key="6">
    <source>
        <dbReference type="ARBA" id="ARBA00030512"/>
    </source>
</evidence>
<evidence type="ECO:0000256" key="7">
    <source>
        <dbReference type="ARBA" id="ARBA00033000"/>
    </source>
</evidence>
<dbReference type="PRINTS" id="PR00738">
    <property type="entry name" value="GLHYDRLASE20"/>
</dbReference>
<dbReference type="PANTHER" id="PTHR22600">
    <property type="entry name" value="BETA-HEXOSAMINIDASE"/>
    <property type="match status" value="1"/>
</dbReference>
<dbReference type="SUPFAM" id="SSF49384">
    <property type="entry name" value="Carbohydrate-binding domain"/>
    <property type="match status" value="1"/>
</dbReference>
<comment type="catalytic activity">
    <reaction evidence="1">
        <text>Hydrolysis of terminal non-reducing N-acetyl-D-hexosamine residues in N-acetyl-beta-D-hexosaminides.</text>
        <dbReference type="EC" id="3.2.1.52"/>
    </reaction>
</comment>
<protein>
    <recommendedName>
        <fullName evidence="3">beta-N-acetylhexosaminidase</fullName>
        <ecNumber evidence="3">3.2.1.52</ecNumber>
    </recommendedName>
    <alternativeName>
        <fullName evidence="6">Beta-N-acetylhexosaminidase</fullName>
    </alternativeName>
    <alternativeName>
        <fullName evidence="7">N-acetyl-beta-glucosaminidase</fullName>
    </alternativeName>
</protein>
<dbReference type="CDD" id="cd02847">
    <property type="entry name" value="E_set_Chitobiase_C"/>
    <property type="match status" value="1"/>
</dbReference>
<dbReference type="EMBL" id="ABJD02000101">
    <property type="protein sequence ID" value="EDU58565.1"/>
    <property type="molecule type" value="Genomic_DNA"/>
</dbReference>
<keyword evidence="4 10" id="KW-0378">Hydrolase</keyword>
<dbReference type="InterPro" id="IPR025705">
    <property type="entry name" value="Beta_hexosaminidase_sua/sub"/>
</dbReference>
<reference evidence="10 11" key="3">
    <citation type="submission" date="2008-05" db="EMBL/GenBank/DDBJ databases">
        <authorList>
            <person name="Fulton L."/>
            <person name="Clifton S."/>
            <person name="Fulton B."/>
            <person name="Xu J."/>
            <person name="Minx P."/>
            <person name="Pepin K.H."/>
            <person name="Johnson M."/>
            <person name="Thiruvilangam P."/>
            <person name="Bhonagiri V."/>
            <person name="Nash W.E."/>
            <person name="Mardis E.R."/>
            <person name="Wilson R.K."/>
        </authorList>
    </citation>
    <scope>NUCLEOTIDE SEQUENCE [LARGE SCALE GENOMIC DNA]</scope>
    <source>
        <strain evidence="10 11">ATCC 25827</strain>
    </source>
</reference>
<dbReference type="InterPro" id="IPR015882">
    <property type="entry name" value="HEX_bac_N"/>
</dbReference>
<dbReference type="InterPro" id="IPR004866">
    <property type="entry name" value="CHB/HEX_N_dom"/>
</dbReference>
<evidence type="ECO:0000256" key="1">
    <source>
        <dbReference type="ARBA" id="ARBA00001231"/>
    </source>
</evidence>
<name>A0AA86YJU9_PROST</name>
<dbReference type="Pfam" id="PF02838">
    <property type="entry name" value="Glyco_hydro_20b"/>
    <property type="match status" value="1"/>
</dbReference>
<comment type="caution">
    <text evidence="10">The sequence shown here is derived from an EMBL/GenBank/DDBJ whole genome shotgun (WGS) entry which is preliminary data.</text>
</comment>
<dbReference type="Pfam" id="PF03173">
    <property type="entry name" value="CHB_HEX"/>
    <property type="match status" value="1"/>
</dbReference>
<dbReference type="Gene3D" id="2.60.40.290">
    <property type="match status" value="1"/>
</dbReference>
<dbReference type="SMART" id="SM01081">
    <property type="entry name" value="CHB_HEX"/>
    <property type="match status" value="1"/>
</dbReference>
<evidence type="ECO:0000259" key="9">
    <source>
        <dbReference type="SMART" id="SM01081"/>
    </source>
</evidence>
<reference evidence="11" key="1">
    <citation type="submission" date="2008-04" db="EMBL/GenBank/DDBJ databases">
        <title>Draft genome sequence of Providencia stuartii (ATCC 25827).</title>
        <authorList>
            <person name="Sudarsanam P."/>
            <person name="Ley R."/>
            <person name="Guruge J."/>
            <person name="Turnbaugh P.J."/>
            <person name="Mahowald M."/>
            <person name="Liep D."/>
            <person name="Gordon J."/>
        </authorList>
    </citation>
    <scope>NUCLEOTIDE SEQUENCE [LARGE SCALE GENOMIC DNA]</scope>
    <source>
        <strain evidence="11">ATCC 25827</strain>
    </source>
</reference>
<evidence type="ECO:0000256" key="5">
    <source>
        <dbReference type="ARBA" id="ARBA00023295"/>
    </source>
</evidence>
<dbReference type="Proteomes" id="UP000004506">
    <property type="component" value="Unassembled WGS sequence"/>
</dbReference>
<feature type="active site" description="Proton donor" evidence="8">
    <location>
        <position position="554"/>
    </location>
</feature>
<evidence type="ECO:0000256" key="4">
    <source>
        <dbReference type="ARBA" id="ARBA00022801"/>
    </source>
</evidence>
<proteinExistence type="inferred from homology"/>
<dbReference type="CDD" id="cd06569">
    <property type="entry name" value="GH20_Sm-chitobiase-like"/>
    <property type="match status" value="1"/>
</dbReference>
<dbReference type="SUPFAM" id="SSF81296">
    <property type="entry name" value="E set domains"/>
    <property type="match status" value="1"/>
</dbReference>
<dbReference type="Gene3D" id="3.20.20.80">
    <property type="entry name" value="Glycosidases"/>
    <property type="match status" value="1"/>
</dbReference>
<dbReference type="InterPro" id="IPR012291">
    <property type="entry name" value="CBM2_carb-bd_dom_sf"/>
</dbReference>
<dbReference type="GO" id="GO:0030203">
    <property type="term" value="P:glycosaminoglycan metabolic process"/>
    <property type="evidence" value="ECO:0007669"/>
    <property type="project" value="TreeGrafter"/>
</dbReference>
<keyword evidence="5 10" id="KW-0326">Glycosidase</keyword>
<dbReference type="Pfam" id="PF03174">
    <property type="entry name" value="CHB_HEX_C"/>
    <property type="match status" value="1"/>
</dbReference>
<dbReference type="InterPro" id="IPR013783">
    <property type="entry name" value="Ig-like_fold"/>
</dbReference>
<dbReference type="InterPro" id="IPR014756">
    <property type="entry name" value="Ig_E-set"/>
</dbReference>
<evidence type="ECO:0000313" key="10">
    <source>
        <dbReference type="EMBL" id="EDU58565.1"/>
    </source>
</evidence>
<dbReference type="SUPFAM" id="SSF51445">
    <property type="entry name" value="(Trans)glycosidases"/>
    <property type="match status" value="1"/>
</dbReference>
<dbReference type="GO" id="GO:0016020">
    <property type="term" value="C:membrane"/>
    <property type="evidence" value="ECO:0007669"/>
    <property type="project" value="TreeGrafter"/>
</dbReference>
<gene>
    <name evidence="10" type="primary">chb</name>
    <name evidence="10" type="ORF">PROSTU_01741</name>
</gene>
<dbReference type="InterPro" id="IPR017853">
    <property type="entry name" value="GH"/>
</dbReference>
<dbReference type="GO" id="GO:0004563">
    <property type="term" value="F:beta-N-acetylhexosaminidase activity"/>
    <property type="evidence" value="ECO:0007669"/>
    <property type="project" value="UniProtKB-EC"/>
</dbReference>
<organism evidence="10 11">
    <name type="scientific">Providencia stuartii ATCC 25827</name>
    <dbReference type="NCBI Taxonomy" id="471874"/>
    <lineage>
        <taxon>Bacteria</taxon>
        <taxon>Pseudomonadati</taxon>
        <taxon>Pseudomonadota</taxon>
        <taxon>Gammaproteobacteria</taxon>
        <taxon>Enterobacterales</taxon>
        <taxon>Morganellaceae</taxon>
        <taxon>Providencia</taxon>
    </lineage>
</organism>